<evidence type="ECO:0000313" key="1">
    <source>
        <dbReference type="Proteomes" id="UP000887579"/>
    </source>
</evidence>
<sequence length="370" mass="41044">MSKELKQIYGTFYGHVIGDAIGVTFEGQNSEVVNERIYFMRQERRDGILPITGHPPLVTPGQFTNDTELALTLARSIIAKHGYDKIDVACSYAFLFSKTSPFTVHETMENALICSTMIVKKQITYNLLGELTNEEKMQIYNEICKNVKEKNSQCLSNGSLMRISPLAIALRNQSVEKIREKAKEDAFLTHGNPIVGDAAATYCVAIAALLRGKSKEEAFKDAFNYAETNLVKELLTDAKICAIPVKVYEETNETIEMTTTNGDDRFVAYLGVALQSAFHELLYAPSFSKGIKNVILRGGDTDTNACIVGALLGARFGIDEIPYEWIKTIKSAPTSLLSYGNVRVNLDLEFLSLKDFDALIYQLSNILKGS</sequence>
<accession>A0AC34FMH7</accession>
<dbReference type="Proteomes" id="UP000887579">
    <property type="component" value="Unplaced"/>
</dbReference>
<organism evidence="1 2">
    <name type="scientific">Panagrolaimus sp. ES5</name>
    <dbReference type="NCBI Taxonomy" id="591445"/>
    <lineage>
        <taxon>Eukaryota</taxon>
        <taxon>Metazoa</taxon>
        <taxon>Ecdysozoa</taxon>
        <taxon>Nematoda</taxon>
        <taxon>Chromadorea</taxon>
        <taxon>Rhabditida</taxon>
        <taxon>Tylenchina</taxon>
        <taxon>Panagrolaimomorpha</taxon>
        <taxon>Panagrolaimoidea</taxon>
        <taxon>Panagrolaimidae</taxon>
        <taxon>Panagrolaimus</taxon>
    </lineage>
</organism>
<dbReference type="WBParaSite" id="ES5_v2.g18027.t1">
    <property type="protein sequence ID" value="ES5_v2.g18027.t1"/>
    <property type="gene ID" value="ES5_v2.g18027"/>
</dbReference>
<evidence type="ECO:0000313" key="2">
    <source>
        <dbReference type="WBParaSite" id="ES5_v2.g18027.t1"/>
    </source>
</evidence>
<protein>
    <submittedName>
        <fullName evidence="2">ADP-ribosylglycohydrolase</fullName>
    </submittedName>
</protein>
<proteinExistence type="predicted"/>
<name>A0AC34FMH7_9BILA</name>
<reference evidence="2" key="1">
    <citation type="submission" date="2022-11" db="UniProtKB">
        <authorList>
            <consortium name="WormBaseParasite"/>
        </authorList>
    </citation>
    <scope>IDENTIFICATION</scope>
</reference>